<evidence type="ECO:0000256" key="3">
    <source>
        <dbReference type="ARBA" id="ARBA00022490"/>
    </source>
</evidence>
<dbReference type="GO" id="GO:0005912">
    <property type="term" value="C:adherens junction"/>
    <property type="evidence" value="ECO:0007669"/>
    <property type="project" value="TreeGrafter"/>
</dbReference>
<feature type="region of interest" description="Disordered" evidence="4">
    <location>
        <begin position="1188"/>
        <end position="1222"/>
    </location>
</feature>
<comment type="caution">
    <text evidence="5">The sequence shown here is derived from an EMBL/GenBank/DDBJ whole genome shotgun (WGS) entry which is preliminary data.</text>
</comment>
<comment type="similarity">
    <text evidence="2">Belongs to the vinculin/alpha-catenin family.</text>
</comment>
<evidence type="ECO:0000256" key="1">
    <source>
        <dbReference type="ARBA" id="ARBA00004496"/>
    </source>
</evidence>
<evidence type="ECO:0000313" key="6">
    <source>
        <dbReference type="Proteomes" id="UP001364617"/>
    </source>
</evidence>
<accession>A0AAN9H3Y9</accession>
<feature type="compositionally biased region" description="Polar residues" evidence="4">
    <location>
        <begin position="1188"/>
        <end position="1211"/>
    </location>
</feature>
<dbReference type="GO" id="GO:0016477">
    <property type="term" value="P:cell migration"/>
    <property type="evidence" value="ECO:0007669"/>
    <property type="project" value="TreeGrafter"/>
</dbReference>
<dbReference type="GO" id="GO:0016342">
    <property type="term" value="C:catenin complex"/>
    <property type="evidence" value="ECO:0007669"/>
    <property type="project" value="TreeGrafter"/>
</dbReference>
<dbReference type="EMBL" id="JAYKXH010000013">
    <property type="protein sequence ID" value="KAK7149036.1"/>
    <property type="molecule type" value="Genomic_DNA"/>
</dbReference>
<dbReference type="Gene3D" id="1.20.120.230">
    <property type="entry name" value="Alpha-catenin/vinculin-like"/>
    <property type="match status" value="2"/>
</dbReference>
<evidence type="ECO:0000313" key="5">
    <source>
        <dbReference type="EMBL" id="KAK7149036.1"/>
    </source>
</evidence>
<sequence length="1453" mass="160372">MTSVLEDGLIKTSSIEQVVAPLSTHLCHLILLCGSETGLHELVPLEAAAKAVAKASKNMAAVATRLVADTEDEVLKMEMDPLVESLTVSGQHVLLATQKLSIQPEVIEHREELIEATQNVLLGVVKILLIEDDATIRKITAVADWLLQCLSQVGAAANISSLLKAFQVYSKAMLFLHKLVVERIQELRDGKQQEHLRASLETLKKCVSMLHTAMYTTIKHPHSEEAQGAKQYILNQVDSTVTDIITTLKSNCEPAATDSCGYYTDIQNKILRLLSDPASLKDGGFDVMLHDLVFHSMAVANTSRRDIQFEVAAHSKQVLQLWSEMSQHMKYCDDQQLVKSCASLLQQIHKLEDAVVKATLLQVMNIFVTSSTPLVQLVHTVGYTFQDEQDDDGLDVETLRVQLESFTAHADKISEVAGFISALACDEKSLEGVENSRGCIMRLRHAIAELVQNFEEDQVCSSEALEKLKEMHQRWSEEMEQLLHASSSIINVKDFVCVALQEMESNFKGCIEAHKDEDAQFLTKQASMLIGHMSLVIQLVRRHVSRSDNPIYRNGLLVLIKQAEGSAAEVASCVTDIYSHTSLSNEAFSLLSTSVSTALKHFEILREGLDGLQHPHLLSPLRKGARQSAGAVPCTTPVSEHESLTADSEKTESLVQSSTSEEIPCQLEVGLDNQAVQTIIDHVVSITDEAWIAPVVESKAAVQLHNIEMLPLLCEVVCMTKGKDVEALNMACTGVLGLSNSYAQATREAISVIDAADNEEVEGLRSKLMSLTPLLVQTAQETAMSSAMGTDNIYKHSTQFSDLIKNVRKILLPVAGMWYHAVSSMFQNYAPNMLESITQELTEVMCLCADAVQLVTSADIKLIGGCHESIGSLQSKLQKAQTNTKNLTDIVGSRPTRTDELDGHCMLWALSVQVLLNSLDKMLGTTTTDGKGHLITHQMTPQKWLAVMSENSLRIQEAARLSSLNCRDSYKVKLLGELQKDVKMLMESYLLAAEGVSTVSLSSALMLAKSELLQRQLQIKMKALCCLLSKVNQDYVMAIQNTIALACSVQTKDSDMETEEKLAQFESAAELLMQNVKSVAESIEDCFNFIRDPKERSSLRFINDHLTFQMSDIVSRARLIAETQTLGDTLTLDVHSQCWSAKAHYLVEELSKVDGILMVTKEQIKCGLQGKESSGFVMSRTQKATLHPISTNTQVPIKSKPSTSVPDVSNQDPKKEETSQKSPRFTLVGTTLSYTSLFLKWETEKWDDKGNQIVKVTKEMADKLYHMAQYLKKKGPIQTKDAFVTSAKDLVSSGQSITQFVRVIADHCLDKHCTDELCVIAEQILTISNQLTIISRGAWCLSSVNAVTPGCKSSDEILVKNAQNLLQTVIQGVRAAETACIRGLKQPEPNSEAAKAAAFCFQWKKSLLIHRAQEQLNPETDDLGLRRTSQHSAAPSLAPPINVLENYKRINMK</sequence>
<evidence type="ECO:0000256" key="4">
    <source>
        <dbReference type="SAM" id="MobiDB-lite"/>
    </source>
</evidence>
<keyword evidence="3" id="KW-0963">Cytoplasm</keyword>
<proteinExistence type="inferred from homology"/>
<gene>
    <name evidence="5" type="ORF">R3I93_013138</name>
</gene>
<dbReference type="Pfam" id="PF01044">
    <property type="entry name" value="Vinculin"/>
    <property type="match status" value="2"/>
</dbReference>
<feature type="compositionally biased region" description="Basic and acidic residues" evidence="4">
    <location>
        <begin position="639"/>
        <end position="652"/>
    </location>
</feature>
<dbReference type="PANTHER" id="PTHR18914:SF30">
    <property type="entry name" value="VINCULIN_ALPHA-CATENIN FAMILY MEMBER 1"/>
    <property type="match status" value="1"/>
</dbReference>
<feature type="region of interest" description="Disordered" evidence="4">
    <location>
        <begin position="629"/>
        <end position="652"/>
    </location>
</feature>
<organism evidence="5 6">
    <name type="scientific">Phoxinus phoxinus</name>
    <name type="common">Eurasian minnow</name>
    <dbReference type="NCBI Taxonomy" id="58324"/>
    <lineage>
        <taxon>Eukaryota</taxon>
        <taxon>Metazoa</taxon>
        <taxon>Chordata</taxon>
        <taxon>Craniata</taxon>
        <taxon>Vertebrata</taxon>
        <taxon>Euteleostomi</taxon>
        <taxon>Actinopterygii</taxon>
        <taxon>Neopterygii</taxon>
        <taxon>Teleostei</taxon>
        <taxon>Ostariophysi</taxon>
        <taxon>Cypriniformes</taxon>
        <taxon>Leuciscidae</taxon>
        <taxon>Phoxininae</taxon>
        <taxon>Phoxinus</taxon>
    </lineage>
</organism>
<dbReference type="Gene3D" id="1.20.120.810">
    <property type="entry name" value="Vinculin, Vh2 four-helix bundle"/>
    <property type="match status" value="2"/>
</dbReference>
<dbReference type="InterPro" id="IPR006077">
    <property type="entry name" value="Vinculin/catenin"/>
</dbReference>
<dbReference type="GO" id="GO:0098609">
    <property type="term" value="P:cell-cell adhesion"/>
    <property type="evidence" value="ECO:0007669"/>
    <property type="project" value="TreeGrafter"/>
</dbReference>
<dbReference type="GO" id="GO:0051015">
    <property type="term" value="F:actin filament binding"/>
    <property type="evidence" value="ECO:0007669"/>
    <property type="project" value="InterPro"/>
</dbReference>
<dbReference type="GO" id="GO:0005737">
    <property type="term" value="C:cytoplasm"/>
    <property type="evidence" value="ECO:0007669"/>
    <property type="project" value="UniProtKB-SubCell"/>
</dbReference>
<dbReference type="SUPFAM" id="SSF47220">
    <property type="entry name" value="alpha-catenin/vinculin-like"/>
    <property type="match status" value="2"/>
</dbReference>
<dbReference type="InterPro" id="IPR036723">
    <property type="entry name" value="Alpha-catenin/vinculin-like_sf"/>
</dbReference>
<name>A0AAN9H3Y9_9TELE</name>
<comment type="subcellular location">
    <subcellularLocation>
        <location evidence="1">Cytoplasm</location>
    </subcellularLocation>
</comment>
<keyword evidence="6" id="KW-1185">Reference proteome</keyword>
<dbReference type="PANTHER" id="PTHR18914">
    <property type="entry name" value="ALPHA CATENIN"/>
    <property type="match status" value="1"/>
</dbReference>
<evidence type="ECO:0000256" key="2">
    <source>
        <dbReference type="ARBA" id="ARBA00008376"/>
    </source>
</evidence>
<dbReference type="PRINTS" id="PR00806">
    <property type="entry name" value="VINCULIN"/>
</dbReference>
<dbReference type="GO" id="GO:0008013">
    <property type="term" value="F:beta-catenin binding"/>
    <property type="evidence" value="ECO:0007669"/>
    <property type="project" value="TreeGrafter"/>
</dbReference>
<protein>
    <submittedName>
        <fullName evidence="5">Uncharacterized protein</fullName>
    </submittedName>
</protein>
<reference evidence="5 6" key="1">
    <citation type="submission" date="2024-02" db="EMBL/GenBank/DDBJ databases">
        <title>Chromosome-level genome assembly of the Eurasian Minnow (Phoxinus phoxinus).</title>
        <authorList>
            <person name="Oriowo T.O."/>
            <person name="Martin S."/>
            <person name="Stange M."/>
            <person name="Chrysostomakis Y."/>
            <person name="Brown T."/>
            <person name="Winkler S."/>
            <person name="Kukowka S."/>
            <person name="Myers E.W."/>
            <person name="Bohne A."/>
        </authorList>
    </citation>
    <scope>NUCLEOTIDE SEQUENCE [LARGE SCALE GENOMIC DNA]</scope>
    <source>
        <strain evidence="5">ZFMK-TIS-60720</strain>
        <tissue evidence="5">Whole Organism</tissue>
    </source>
</reference>
<dbReference type="Proteomes" id="UP001364617">
    <property type="component" value="Unassembled WGS sequence"/>
</dbReference>